<dbReference type="PANTHER" id="PTHR10231">
    <property type="entry name" value="NUCLEOTIDE-SUGAR TRANSMEMBRANE TRANSPORTER"/>
    <property type="match status" value="1"/>
</dbReference>
<feature type="transmembrane region" description="Helical" evidence="8">
    <location>
        <begin position="382"/>
        <end position="402"/>
    </location>
</feature>
<evidence type="ECO:0000256" key="4">
    <source>
        <dbReference type="ARBA" id="ARBA00022692"/>
    </source>
</evidence>
<keyword evidence="10" id="KW-1185">Reference proteome</keyword>
<feature type="compositionally biased region" description="Polar residues" evidence="7">
    <location>
        <begin position="13"/>
        <end position="25"/>
    </location>
</feature>
<comment type="subcellular location">
    <subcellularLocation>
        <location evidence="1">Membrane</location>
        <topology evidence="1">Multi-pass membrane protein</topology>
    </subcellularLocation>
</comment>
<dbReference type="SUPFAM" id="SSF103481">
    <property type="entry name" value="Multidrug resistance efflux transporter EmrE"/>
    <property type="match status" value="1"/>
</dbReference>
<feature type="region of interest" description="Disordered" evidence="7">
    <location>
        <begin position="12"/>
        <end position="41"/>
    </location>
</feature>
<dbReference type="GO" id="GO:0016020">
    <property type="term" value="C:membrane"/>
    <property type="evidence" value="ECO:0007669"/>
    <property type="project" value="UniProtKB-SubCell"/>
</dbReference>
<feature type="transmembrane region" description="Helical" evidence="8">
    <location>
        <begin position="455"/>
        <end position="476"/>
    </location>
</feature>
<dbReference type="EMBL" id="JBICBT010000581">
    <property type="protein sequence ID" value="KAL3108911.1"/>
    <property type="molecule type" value="Genomic_DNA"/>
</dbReference>
<organism evidence="9 10">
    <name type="scientific">Heterodera trifolii</name>
    <dbReference type="NCBI Taxonomy" id="157864"/>
    <lineage>
        <taxon>Eukaryota</taxon>
        <taxon>Metazoa</taxon>
        <taxon>Ecdysozoa</taxon>
        <taxon>Nematoda</taxon>
        <taxon>Chromadorea</taxon>
        <taxon>Rhabditida</taxon>
        <taxon>Tylenchina</taxon>
        <taxon>Tylenchomorpha</taxon>
        <taxon>Tylenchoidea</taxon>
        <taxon>Heteroderidae</taxon>
        <taxon>Heteroderinae</taxon>
        <taxon>Heterodera</taxon>
    </lineage>
</organism>
<feature type="transmembrane region" description="Helical" evidence="8">
    <location>
        <begin position="150"/>
        <end position="169"/>
    </location>
</feature>
<dbReference type="InterPro" id="IPR037185">
    <property type="entry name" value="EmrE-like"/>
</dbReference>
<keyword evidence="6 8" id="KW-0472">Membrane</keyword>
<accession>A0ABD2L1D9</accession>
<name>A0ABD2L1D9_9BILA</name>
<dbReference type="InterPro" id="IPR007271">
    <property type="entry name" value="Nuc_sug_transpt"/>
</dbReference>
<sequence>MGLTAIAGAVLGHSQTSGHDQQQLDNNNNNNNNSSNSNNVTMCVSPKRTSTVSEMVFLEEEPSAGQQITVEQQQTAVVVVADASTNTSMTTITTAHQPEKAGRRLPSKGTVFKYVSLLILVLMLAVKIMYTRFATVQPHSQPFLKTALVFWSEVAKFLSALLIFMFFTGPVLSAPRRLYDQFKWVDTVKLGVPAFVYTVQNFLFLAALENLEASTFSVLDQMKILTTALFTVIILRRRLSFAQWASLIILMAGVIIVQYNAQEDVKAKAKDPSLVQNGTSAELLLNRTHALTTRGTVVVQPSPPAGSMPMPLASPPRNTNNGTVAPHPPAAAAIAMKPKLLFNVTTHDGLTLVNGTNGTGHIVTGLDKQKLKSFDHSKQRPLYGLVCVILGNFASGFAGVYVEKMLKSRSSVSIWIQNVQLAALAMPISLAMVAFQDWHKVWHNGGLNQGFDLVVWGVVATQTMSGLCIAVVIKYADNILKTFANSFSIIVISIASIWVFASMPKPLFIVGAALIITAALIYAKFPYRAKPKADQRSNSNSATDSGSADSDSSNLSNCGTAPPTGREGDRMPKEEDKVSRLTKLFRMGRSPTMAKLTPGQLDANGDGNGVQKF</sequence>
<keyword evidence="3" id="KW-0762">Sugar transport</keyword>
<evidence type="ECO:0000256" key="8">
    <source>
        <dbReference type="SAM" id="Phobius"/>
    </source>
</evidence>
<evidence type="ECO:0000313" key="9">
    <source>
        <dbReference type="EMBL" id="KAL3108911.1"/>
    </source>
</evidence>
<protein>
    <recommendedName>
        <fullName evidence="11">UDP-galactose transporter</fullName>
    </recommendedName>
</protein>
<feature type="transmembrane region" description="Helical" evidence="8">
    <location>
        <begin position="111"/>
        <end position="130"/>
    </location>
</feature>
<feature type="transmembrane region" description="Helical" evidence="8">
    <location>
        <begin position="414"/>
        <end position="435"/>
    </location>
</feature>
<reference evidence="9 10" key="1">
    <citation type="submission" date="2024-10" db="EMBL/GenBank/DDBJ databases">
        <authorList>
            <person name="Kim D."/>
        </authorList>
    </citation>
    <scope>NUCLEOTIDE SEQUENCE [LARGE SCALE GENOMIC DNA]</scope>
    <source>
        <strain evidence="9">BH-2024</strain>
    </source>
</reference>
<gene>
    <name evidence="9" type="ORF">niasHT_011461</name>
</gene>
<dbReference type="Gene3D" id="1.10.3730.20">
    <property type="match status" value="1"/>
</dbReference>
<dbReference type="AlphaFoldDB" id="A0ABD2L1D9"/>
<feature type="transmembrane region" description="Helical" evidence="8">
    <location>
        <begin position="241"/>
        <end position="261"/>
    </location>
</feature>
<evidence type="ECO:0000256" key="5">
    <source>
        <dbReference type="ARBA" id="ARBA00022989"/>
    </source>
</evidence>
<evidence type="ECO:0008006" key="11">
    <source>
        <dbReference type="Google" id="ProtNLM"/>
    </source>
</evidence>
<dbReference type="Proteomes" id="UP001620626">
    <property type="component" value="Unassembled WGS sequence"/>
</dbReference>
<evidence type="ECO:0000256" key="6">
    <source>
        <dbReference type="ARBA" id="ARBA00023136"/>
    </source>
</evidence>
<feature type="region of interest" description="Disordered" evidence="7">
    <location>
        <begin position="532"/>
        <end position="613"/>
    </location>
</feature>
<feature type="transmembrane region" description="Helical" evidence="8">
    <location>
        <begin position="483"/>
        <end position="501"/>
    </location>
</feature>
<feature type="compositionally biased region" description="Low complexity" evidence="7">
    <location>
        <begin position="26"/>
        <end position="39"/>
    </location>
</feature>
<comment type="similarity">
    <text evidence="2">Belongs to the nucleotide-sugar transporter family. SLC35A subfamily.</text>
</comment>
<evidence type="ECO:0000313" key="10">
    <source>
        <dbReference type="Proteomes" id="UP001620626"/>
    </source>
</evidence>
<feature type="compositionally biased region" description="Low complexity" evidence="7">
    <location>
        <begin position="537"/>
        <end position="557"/>
    </location>
</feature>
<evidence type="ECO:0000256" key="2">
    <source>
        <dbReference type="ARBA" id="ARBA00009976"/>
    </source>
</evidence>
<dbReference type="Pfam" id="PF04142">
    <property type="entry name" value="Nuc_sug_transp"/>
    <property type="match status" value="2"/>
</dbReference>
<evidence type="ECO:0000256" key="1">
    <source>
        <dbReference type="ARBA" id="ARBA00004141"/>
    </source>
</evidence>
<proteinExistence type="inferred from homology"/>
<feature type="compositionally biased region" description="Basic and acidic residues" evidence="7">
    <location>
        <begin position="566"/>
        <end position="579"/>
    </location>
</feature>
<keyword evidence="3" id="KW-0813">Transport</keyword>
<evidence type="ECO:0000256" key="3">
    <source>
        <dbReference type="ARBA" id="ARBA00022597"/>
    </source>
</evidence>
<feature type="transmembrane region" description="Helical" evidence="8">
    <location>
        <begin position="507"/>
        <end position="527"/>
    </location>
</feature>
<dbReference type="NCBIfam" id="TIGR00803">
    <property type="entry name" value="nst"/>
    <property type="match status" value="2"/>
</dbReference>
<keyword evidence="5 8" id="KW-1133">Transmembrane helix</keyword>
<comment type="caution">
    <text evidence="9">The sequence shown here is derived from an EMBL/GenBank/DDBJ whole genome shotgun (WGS) entry which is preliminary data.</text>
</comment>
<evidence type="ECO:0000256" key="7">
    <source>
        <dbReference type="SAM" id="MobiDB-lite"/>
    </source>
</evidence>
<keyword evidence="4 8" id="KW-0812">Transmembrane</keyword>